<proteinExistence type="predicted"/>
<dbReference type="OrthoDB" id="7841298at2"/>
<dbReference type="RefSeq" id="WP_066607631.1">
    <property type="nucleotide sequence ID" value="NZ_FORY01000003.1"/>
</dbReference>
<evidence type="ECO:0000313" key="2">
    <source>
        <dbReference type="EMBL" id="SFJ26548.1"/>
    </source>
</evidence>
<dbReference type="EMBL" id="FORY01000003">
    <property type="protein sequence ID" value="SFJ26548.1"/>
    <property type="molecule type" value="Genomic_DNA"/>
</dbReference>
<dbReference type="InterPro" id="IPR018637">
    <property type="entry name" value="DUF2059"/>
</dbReference>
<dbReference type="STRING" id="576117.SAMN04488138_103120"/>
<dbReference type="Proteomes" id="UP000183299">
    <property type="component" value="Unassembled WGS sequence"/>
</dbReference>
<dbReference type="GeneID" id="98664220"/>
<sequence length="302" mass="33287">MVKALRYRLVSRRFGAGRFSGGLWLMGQALLLSAVLSLIAPMARAAADEEQFEQLMQAMLFGEVVDVLCEEGQGMAEDFVAAGYGVPKPVWEDMLGRLYDPDVMSRAFHDAMADSLEGADLAPMIAFYHSDLGKRIARLELDTRKTLSGEAAQLAAGEAWAELEPGSKRAELIEDYVQTNELVEMNVVGAMNSDIAYYQGLWSAGFESDQGVSDSEILNEIWASEPEVRADVSEWVYGFSTMAYDSLTDEEFAEYIAFSRTEAGQRLNHALFASFDAVYEQLSRGLGAGTARLMQSFEGEQL</sequence>
<organism evidence="2 3">
    <name type="scientific">Celeribacter halophilus</name>
    <dbReference type="NCBI Taxonomy" id="576117"/>
    <lineage>
        <taxon>Bacteria</taxon>
        <taxon>Pseudomonadati</taxon>
        <taxon>Pseudomonadota</taxon>
        <taxon>Alphaproteobacteria</taxon>
        <taxon>Rhodobacterales</taxon>
        <taxon>Roseobacteraceae</taxon>
        <taxon>Celeribacter</taxon>
    </lineage>
</organism>
<evidence type="ECO:0000259" key="1">
    <source>
        <dbReference type="Pfam" id="PF09832"/>
    </source>
</evidence>
<protein>
    <recommendedName>
        <fullName evidence="1">DUF2059 domain-containing protein</fullName>
    </recommendedName>
</protein>
<name>A0A1I3PXZ8_9RHOB</name>
<dbReference type="AlphaFoldDB" id="A0A1I3PXZ8"/>
<gene>
    <name evidence="2" type="ORF">SAMN04488138_103120</name>
</gene>
<accession>A0A1I3PXZ8</accession>
<feature type="domain" description="DUF2059" evidence="1">
    <location>
        <begin position="108"/>
        <end position="155"/>
    </location>
</feature>
<reference evidence="2 3" key="1">
    <citation type="submission" date="2016-10" db="EMBL/GenBank/DDBJ databases">
        <authorList>
            <person name="de Groot N.N."/>
        </authorList>
    </citation>
    <scope>NUCLEOTIDE SEQUENCE [LARGE SCALE GENOMIC DNA]</scope>
    <source>
        <strain evidence="2 3">CGMCC 1.8891</strain>
    </source>
</reference>
<keyword evidence="3" id="KW-1185">Reference proteome</keyword>
<dbReference type="Pfam" id="PF09832">
    <property type="entry name" value="DUF2059"/>
    <property type="match status" value="1"/>
</dbReference>
<evidence type="ECO:0000313" key="3">
    <source>
        <dbReference type="Proteomes" id="UP000183299"/>
    </source>
</evidence>